<dbReference type="PANTHER" id="PTHR46888">
    <property type="entry name" value="ZINC KNUCKLE DOMAINCONTAINING PROTEIN-RELATED"/>
    <property type="match status" value="1"/>
</dbReference>
<dbReference type="Gene3D" id="1.10.4020.10">
    <property type="entry name" value="DNA breaking-rejoining enzymes"/>
    <property type="match status" value="1"/>
</dbReference>
<dbReference type="Gene3D" id="4.10.60.10">
    <property type="entry name" value="Zinc finger, CCHC-type"/>
    <property type="match status" value="1"/>
</dbReference>
<name>A0ABQ8LYC5_LABRO</name>
<dbReference type="Gene3D" id="1.10.340.70">
    <property type="match status" value="1"/>
</dbReference>
<sequence length="560" mass="61781">MWALMLQCSLVGKAQEVRSALPIEESLNYDLVKAAVLRVYELVPEAYRQKFRSYTKSAMQTFVGFACNKKVLLEKWCAASKTTTFDQLQELILLEDFKNCLPESLVVYLNEQKVNSLSAAAVLADEYMLTHKTTFSSAAGLNCGTSVFLNTEKPYSISRSMKPMARFVEQRKEQNKSSDNKRVCFYCLDPGHLIADCKAWKKKNTVLKPKSVGNVVCEPVDLTENQCCSDVSDFTPFVFKGGVSIFPDSTVKSISILRDTGSAQSFILGNELSFSKETYTGTDVLVRGIDLSCVRVPLHTVFLTSDLVSGPVKVGVRSRLPVEGVSLILGNDLAGGKVFPHPIVAETPVCDPKLDSQFPLTFSACAVTRAQARKNEDVIDLSDTFLASTDSPIELTLSVPPETASENADQEPSLTMGRDQLGRAQRLDSSLTHCLEAAEGTVEGDNACGVQYFWDRGVLMRKWLSQKAKEADLSPEYQIVLPFGYRAAVLKLAHDHPLSGHLGSTKTFMRVAKYFYWPGLRSAVAKHCRSCHTCQLAGKPNQIIRPAPLQPIPVMGEPFE</sequence>
<dbReference type="EMBL" id="JACTAM010000016">
    <property type="protein sequence ID" value="KAI2655642.1"/>
    <property type="molecule type" value="Genomic_DNA"/>
</dbReference>
<accession>A0ABQ8LYC5</accession>
<dbReference type="InterPro" id="IPR038269">
    <property type="entry name" value="SCAN_sf"/>
</dbReference>
<evidence type="ECO:0000313" key="3">
    <source>
        <dbReference type="EMBL" id="KAI2655642.1"/>
    </source>
</evidence>
<dbReference type="PANTHER" id="PTHR46888:SF13">
    <property type="entry name" value="RIBONUCLEASE H"/>
    <property type="match status" value="1"/>
</dbReference>
<feature type="domain" description="SCAN box" evidence="1">
    <location>
        <begin position="44"/>
        <end position="132"/>
    </location>
</feature>
<reference evidence="3 4" key="1">
    <citation type="submission" date="2022-01" db="EMBL/GenBank/DDBJ databases">
        <title>A high-quality chromosome-level genome assembly of rohu carp, Labeo rohita.</title>
        <authorList>
            <person name="Arick M.A. II"/>
            <person name="Hsu C.-Y."/>
            <person name="Magbanua Z."/>
            <person name="Pechanova O."/>
            <person name="Grover C."/>
            <person name="Miller E."/>
            <person name="Thrash A."/>
            <person name="Ezzel L."/>
            <person name="Alam S."/>
            <person name="Benzie J."/>
            <person name="Hamilton M."/>
            <person name="Karsi A."/>
            <person name="Lawrence M.L."/>
            <person name="Peterson D.G."/>
        </authorList>
    </citation>
    <scope>NUCLEOTIDE SEQUENCE [LARGE SCALE GENOMIC DNA]</scope>
    <source>
        <strain evidence="4">BAU-BD-2019</strain>
        <tissue evidence="3">Blood</tissue>
    </source>
</reference>
<feature type="domain" description="Integrase zinc-binding" evidence="2">
    <location>
        <begin position="485"/>
        <end position="538"/>
    </location>
</feature>
<dbReference type="InterPro" id="IPR036875">
    <property type="entry name" value="Znf_CCHC_sf"/>
</dbReference>
<dbReference type="InterPro" id="IPR041588">
    <property type="entry name" value="Integrase_H2C2"/>
</dbReference>
<evidence type="ECO:0000259" key="1">
    <source>
        <dbReference type="Pfam" id="PF02023"/>
    </source>
</evidence>
<dbReference type="Pfam" id="PF17921">
    <property type="entry name" value="Integrase_H2C2"/>
    <property type="match status" value="1"/>
</dbReference>
<comment type="caution">
    <text evidence="3">The sequence shown here is derived from an EMBL/GenBank/DDBJ whole genome shotgun (WGS) entry which is preliminary data.</text>
</comment>
<proteinExistence type="predicted"/>
<protein>
    <submittedName>
        <fullName evidence="3">Transposon Ty3-I Gag-Pol polyprotein</fullName>
    </submittedName>
</protein>
<dbReference type="Proteomes" id="UP000830375">
    <property type="component" value="Unassembled WGS sequence"/>
</dbReference>
<dbReference type="InterPro" id="IPR003309">
    <property type="entry name" value="SCAN_dom"/>
</dbReference>
<dbReference type="SUPFAM" id="SSF47353">
    <property type="entry name" value="Retrovirus capsid dimerization domain-like"/>
    <property type="match status" value="1"/>
</dbReference>
<evidence type="ECO:0000313" key="4">
    <source>
        <dbReference type="Proteomes" id="UP000830375"/>
    </source>
</evidence>
<evidence type="ECO:0000259" key="2">
    <source>
        <dbReference type="Pfam" id="PF17921"/>
    </source>
</evidence>
<organism evidence="3 4">
    <name type="scientific">Labeo rohita</name>
    <name type="common">Indian major carp</name>
    <name type="synonym">Cyprinus rohita</name>
    <dbReference type="NCBI Taxonomy" id="84645"/>
    <lineage>
        <taxon>Eukaryota</taxon>
        <taxon>Metazoa</taxon>
        <taxon>Chordata</taxon>
        <taxon>Craniata</taxon>
        <taxon>Vertebrata</taxon>
        <taxon>Euteleostomi</taxon>
        <taxon>Actinopterygii</taxon>
        <taxon>Neopterygii</taxon>
        <taxon>Teleostei</taxon>
        <taxon>Ostariophysi</taxon>
        <taxon>Cypriniformes</taxon>
        <taxon>Cyprinidae</taxon>
        <taxon>Labeoninae</taxon>
        <taxon>Labeonini</taxon>
        <taxon>Labeo</taxon>
    </lineage>
</organism>
<keyword evidence="4" id="KW-1185">Reference proteome</keyword>
<gene>
    <name evidence="3" type="ORF">H4Q32_024235</name>
</gene>
<dbReference type="SUPFAM" id="SSF57756">
    <property type="entry name" value="Retrovirus zinc finger-like domains"/>
    <property type="match status" value="1"/>
</dbReference>
<dbReference type="Pfam" id="PF02023">
    <property type="entry name" value="SCAN"/>
    <property type="match status" value="1"/>
</dbReference>